<name>A0AAP0KVD6_9MAGN</name>
<dbReference type="InterPro" id="IPR001584">
    <property type="entry name" value="Integrase_cat-core"/>
</dbReference>
<dbReference type="InterPro" id="IPR036397">
    <property type="entry name" value="RNaseH_sf"/>
</dbReference>
<evidence type="ECO:0000259" key="1">
    <source>
        <dbReference type="PROSITE" id="PS50994"/>
    </source>
</evidence>
<dbReference type="PROSITE" id="PS50994">
    <property type="entry name" value="INTEGRASE"/>
    <property type="match status" value="1"/>
</dbReference>
<dbReference type="PANTHER" id="PTHR42648:SF28">
    <property type="entry name" value="TRANSPOSON-ENCODED PROTEIN WITH RIBONUCLEASE H-LIKE AND RETROVIRUS ZINC FINGER-LIKE DOMAINS"/>
    <property type="match status" value="1"/>
</dbReference>
<dbReference type="InterPro" id="IPR025724">
    <property type="entry name" value="GAG-pre-integrase_dom"/>
</dbReference>
<evidence type="ECO:0000313" key="3">
    <source>
        <dbReference type="Proteomes" id="UP001420932"/>
    </source>
</evidence>
<sequence>MGIKVGRLFELTSLHIPVVTQISRSSSTPSIYRWHLRLGHTSTKKLRTLVSGGLLGISKFESFNCVHCQLAKQPASSFSLNESINNTPFGLVHSDVWGPAPTSTVNGYRYFVLFIDDYSRFTWIYFLKHRSEISQTYIEFANMIKTQFARSIKIFRTDNALELIP</sequence>
<organism evidence="2 3">
    <name type="scientific">Stephania yunnanensis</name>
    <dbReference type="NCBI Taxonomy" id="152371"/>
    <lineage>
        <taxon>Eukaryota</taxon>
        <taxon>Viridiplantae</taxon>
        <taxon>Streptophyta</taxon>
        <taxon>Embryophyta</taxon>
        <taxon>Tracheophyta</taxon>
        <taxon>Spermatophyta</taxon>
        <taxon>Magnoliopsida</taxon>
        <taxon>Ranunculales</taxon>
        <taxon>Menispermaceae</taxon>
        <taxon>Menispermoideae</taxon>
        <taxon>Cissampelideae</taxon>
        <taxon>Stephania</taxon>
    </lineage>
</organism>
<dbReference type="SUPFAM" id="SSF53098">
    <property type="entry name" value="Ribonuclease H-like"/>
    <property type="match status" value="1"/>
</dbReference>
<feature type="domain" description="Integrase catalytic" evidence="1">
    <location>
        <begin position="84"/>
        <end position="165"/>
    </location>
</feature>
<dbReference type="AlphaFoldDB" id="A0AAP0KVD6"/>
<gene>
    <name evidence="2" type="ORF">Syun_005743</name>
</gene>
<dbReference type="GO" id="GO:0003676">
    <property type="term" value="F:nucleic acid binding"/>
    <property type="evidence" value="ECO:0007669"/>
    <property type="project" value="InterPro"/>
</dbReference>
<accession>A0AAP0KVD6</accession>
<protein>
    <recommendedName>
        <fullName evidence="1">Integrase catalytic domain-containing protein</fullName>
    </recommendedName>
</protein>
<dbReference type="InterPro" id="IPR012337">
    <property type="entry name" value="RNaseH-like_sf"/>
</dbReference>
<dbReference type="Proteomes" id="UP001420932">
    <property type="component" value="Unassembled WGS sequence"/>
</dbReference>
<dbReference type="InterPro" id="IPR039537">
    <property type="entry name" value="Retrotran_Ty1/copia-like"/>
</dbReference>
<proteinExistence type="predicted"/>
<keyword evidence="3" id="KW-1185">Reference proteome</keyword>
<dbReference type="GO" id="GO:0015074">
    <property type="term" value="P:DNA integration"/>
    <property type="evidence" value="ECO:0007669"/>
    <property type="project" value="InterPro"/>
</dbReference>
<dbReference type="Gene3D" id="3.30.420.10">
    <property type="entry name" value="Ribonuclease H-like superfamily/Ribonuclease H"/>
    <property type="match status" value="1"/>
</dbReference>
<reference evidence="2 3" key="1">
    <citation type="submission" date="2024-01" db="EMBL/GenBank/DDBJ databases">
        <title>Genome assemblies of Stephania.</title>
        <authorList>
            <person name="Yang L."/>
        </authorList>
    </citation>
    <scope>NUCLEOTIDE SEQUENCE [LARGE SCALE GENOMIC DNA]</scope>
    <source>
        <strain evidence="2">YNDBR</strain>
        <tissue evidence="2">Leaf</tissue>
    </source>
</reference>
<dbReference type="EMBL" id="JBBNAF010000003">
    <property type="protein sequence ID" value="KAK9159402.1"/>
    <property type="molecule type" value="Genomic_DNA"/>
</dbReference>
<comment type="caution">
    <text evidence="2">The sequence shown here is derived from an EMBL/GenBank/DDBJ whole genome shotgun (WGS) entry which is preliminary data.</text>
</comment>
<evidence type="ECO:0000313" key="2">
    <source>
        <dbReference type="EMBL" id="KAK9159402.1"/>
    </source>
</evidence>
<dbReference type="PANTHER" id="PTHR42648">
    <property type="entry name" value="TRANSPOSASE, PUTATIVE-RELATED"/>
    <property type="match status" value="1"/>
</dbReference>
<dbReference type="Pfam" id="PF13976">
    <property type="entry name" value="gag_pre-integrs"/>
    <property type="match status" value="1"/>
</dbReference>